<dbReference type="SUPFAM" id="SSF50630">
    <property type="entry name" value="Acid proteases"/>
    <property type="match status" value="1"/>
</dbReference>
<reference evidence="3 4" key="1">
    <citation type="submission" date="2020-04" db="EMBL/GenBank/DDBJ databases">
        <title>Perkinsus olseni comparative genomics.</title>
        <authorList>
            <person name="Bogema D.R."/>
        </authorList>
    </citation>
    <scope>NUCLEOTIDE SEQUENCE [LARGE SCALE GENOMIC DNA]</scope>
    <source>
        <strain evidence="3">00978-12</strain>
    </source>
</reference>
<dbReference type="EMBL" id="JABANP010000001">
    <property type="protein sequence ID" value="KAF4697649.1"/>
    <property type="molecule type" value="Genomic_DNA"/>
</dbReference>
<dbReference type="InterPro" id="IPR033121">
    <property type="entry name" value="PEPTIDASE_A1"/>
</dbReference>
<dbReference type="PROSITE" id="PS51767">
    <property type="entry name" value="PEPTIDASE_A1"/>
    <property type="match status" value="1"/>
</dbReference>
<name>A0A7J6PNC2_PEROL</name>
<evidence type="ECO:0000313" key="4">
    <source>
        <dbReference type="Proteomes" id="UP000541610"/>
    </source>
</evidence>
<dbReference type="InterPro" id="IPR021109">
    <property type="entry name" value="Peptidase_aspartic_dom_sf"/>
</dbReference>
<organism evidence="3 4">
    <name type="scientific">Perkinsus olseni</name>
    <name type="common">Perkinsus atlanticus</name>
    <dbReference type="NCBI Taxonomy" id="32597"/>
    <lineage>
        <taxon>Eukaryota</taxon>
        <taxon>Sar</taxon>
        <taxon>Alveolata</taxon>
        <taxon>Perkinsozoa</taxon>
        <taxon>Perkinsea</taxon>
        <taxon>Perkinsida</taxon>
        <taxon>Perkinsidae</taxon>
        <taxon>Perkinsus</taxon>
    </lineage>
</organism>
<gene>
    <name evidence="3" type="ORF">FOZ60_000001</name>
</gene>
<protein>
    <recommendedName>
        <fullName evidence="2">Peptidase A1 domain-containing protein</fullName>
    </recommendedName>
</protein>
<feature type="domain" description="Peptidase A1" evidence="2">
    <location>
        <begin position="1"/>
        <end position="328"/>
    </location>
</feature>
<comment type="caution">
    <text evidence="3">The sequence shown here is derived from an EMBL/GenBank/DDBJ whole genome shotgun (WGS) entry which is preliminary data.</text>
</comment>
<dbReference type="Pfam" id="PF00026">
    <property type="entry name" value="Asp"/>
    <property type="match status" value="1"/>
</dbReference>
<evidence type="ECO:0000259" key="2">
    <source>
        <dbReference type="PROSITE" id="PS51767"/>
    </source>
</evidence>
<evidence type="ECO:0000256" key="1">
    <source>
        <dbReference type="SAM" id="MobiDB-lite"/>
    </source>
</evidence>
<proteinExistence type="predicted"/>
<sequence length="330" mass="36333">MDGDWYVGKYGKGACLTPSKGCFYSPKEAPCDFEKDPTLMTSYSADGSAIKSLSRYGSLTLGSCRIDNFPFRVSREFSQKPKPPPRGYFGIAGPQQSSQEYTEGSSLLGSLLHSGAISRMVYVVRTLPTDGSKNITGELILGDGIDKSMAGRKVGSFRYARSPITHQAFPTVRVVFVGLSSTGRRPSGGEVYTRRYREVFQSVLDTGSTALFLPLPTLLEDIVTELKTNLRNKGYEERVIAKKYLLKDGKLAVYKNVMDALPVVSMRIADHENSVLVQLHPRHYCQDARVPNSCQVAVAPSGLPSLGTPFFLAYSMQVDHTNQEISLFKN</sequence>
<dbReference type="Proteomes" id="UP000541610">
    <property type="component" value="Unassembled WGS sequence"/>
</dbReference>
<feature type="region of interest" description="Disordered" evidence="1">
    <location>
        <begin position="76"/>
        <end position="97"/>
    </location>
</feature>
<accession>A0A7J6PNC2</accession>
<evidence type="ECO:0000313" key="3">
    <source>
        <dbReference type="EMBL" id="KAF4697649.1"/>
    </source>
</evidence>
<dbReference type="AlphaFoldDB" id="A0A7J6PNC2"/>
<dbReference type="Gene3D" id="2.40.70.10">
    <property type="entry name" value="Acid Proteases"/>
    <property type="match status" value="1"/>
</dbReference>